<evidence type="ECO:0000313" key="11">
    <source>
        <dbReference type="Proteomes" id="UP000694888"/>
    </source>
</evidence>
<name>A0ABM0ZYI6_APLCA</name>
<dbReference type="SMART" id="SM00461">
    <property type="entry name" value="WH1"/>
    <property type="match status" value="1"/>
</dbReference>
<dbReference type="SUPFAM" id="SSF50729">
    <property type="entry name" value="PH domain-like"/>
    <property type="match status" value="1"/>
</dbReference>
<evidence type="ECO:0000256" key="2">
    <source>
        <dbReference type="ARBA" id="ARBA00004510"/>
    </source>
</evidence>
<evidence type="ECO:0000256" key="5">
    <source>
        <dbReference type="ARBA" id="ARBA00023036"/>
    </source>
</evidence>
<gene>
    <name evidence="12" type="primary">LOC101853548</name>
</gene>
<dbReference type="Pfam" id="PF00568">
    <property type="entry name" value="WH1"/>
    <property type="match status" value="1"/>
</dbReference>
<dbReference type="PANTHER" id="PTHR11202:SF22">
    <property type="entry name" value="PROTEIN ENABLED"/>
    <property type="match status" value="1"/>
</dbReference>
<reference evidence="12" key="1">
    <citation type="submission" date="2025-08" db="UniProtKB">
        <authorList>
            <consortium name="RefSeq"/>
        </authorList>
    </citation>
    <scope>IDENTIFICATION</scope>
</reference>
<evidence type="ECO:0000256" key="1">
    <source>
        <dbReference type="ARBA" id="ARBA00004245"/>
    </source>
</evidence>
<dbReference type="InterPro" id="IPR000697">
    <property type="entry name" value="WH1/EVH1_dom"/>
</dbReference>
<dbReference type="Gene3D" id="2.30.29.30">
    <property type="entry name" value="Pleckstrin-homology domain (PH domain)/Phosphotyrosine-binding domain (PTB)"/>
    <property type="match status" value="1"/>
</dbReference>
<organism evidence="11 12">
    <name type="scientific">Aplysia californica</name>
    <name type="common">California sea hare</name>
    <dbReference type="NCBI Taxonomy" id="6500"/>
    <lineage>
        <taxon>Eukaryota</taxon>
        <taxon>Metazoa</taxon>
        <taxon>Spiralia</taxon>
        <taxon>Lophotrochozoa</taxon>
        <taxon>Mollusca</taxon>
        <taxon>Gastropoda</taxon>
        <taxon>Heterobranchia</taxon>
        <taxon>Euthyneura</taxon>
        <taxon>Tectipleura</taxon>
        <taxon>Aplysiida</taxon>
        <taxon>Aplysioidea</taxon>
        <taxon>Aplysiidae</taxon>
        <taxon>Aplysia</taxon>
    </lineage>
</organism>
<evidence type="ECO:0000256" key="7">
    <source>
        <dbReference type="ARBA" id="ARBA00023212"/>
    </source>
</evidence>
<feature type="region of interest" description="Disordered" evidence="9">
    <location>
        <begin position="139"/>
        <end position="196"/>
    </location>
</feature>
<keyword evidence="7" id="KW-0206">Cytoskeleton</keyword>
<dbReference type="GeneID" id="101853548"/>
<keyword evidence="4" id="KW-0963">Cytoplasm</keyword>
<feature type="region of interest" description="Disordered" evidence="9">
    <location>
        <begin position="1"/>
        <end position="20"/>
    </location>
</feature>
<protein>
    <submittedName>
        <fullName evidence="12">Ena/VASP-like protein</fullName>
    </submittedName>
</protein>
<keyword evidence="8" id="KW-0966">Cell projection</keyword>
<sequence>MYGGYGPPDQEELDDSFEDNGPNAYGEVPIISARASVMIYDDANKKWVPSGSTQGLSKVQIYQHTSNNTFRVVGRKLQDHEVVINCAILKGLKYNQATPTFHQWRDSRQVYGLNFASREDAENFSQAMLTALETLNSLYRQPPPMAPPPQPPQPQPQGNIYAQAHNAVNGPSEQEDRMQRDEPPTHKRQMSGGGGMRETEEMLIQLLLGPVPRPMYVDPGRNLRAMEEPTGLRNPSLTGQEAVAPVNGGGALGGDMEALKQEILTEMRREMNKMKSEIIDVLPVYLSRGTSAERSPLTCYSCHDDPDDPEDCLLQEETCDPGEELNLGLLCATAKGLTVTATPQPLVFVNI</sequence>
<dbReference type="PROSITE" id="PS50229">
    <property type="entry name" value="WH1"/>
    <property type="match status" value="1"/>
</dbReference>
<accession>A0ABM0ZYI6</accession>
<dbReference type="Gene3D" id="1.20.5.1160">
    <property type="entry name" value="Vasodilator-stimulated phosphoprotein"/>
    <property type="match status" value="1"/>
</dbReference>
<dbReference type="InterPro" id="IPR038023">
    <property type="entry name" value="VASP_sf"/>
</dbReference>
<evidence type="ECO:0000256" key="9">
    <source>
        <dbReference type="SAM" id="MobiDB-lite"/>
    </source>
</evidence>
<dbReference type="Proteomes" id="UP000694888">
    <property type="component" value="Unplaced"/>
</dbReference>
<feature type="domain" description="WH1" evidence="10">
    <location>
        <begin position="22"/>
        <end position="135"/>
    </location>
</feature>
<feature type="compositionally biased region" description="Basic and acidic residues" evidence="9">
    <location>
        <begin position="174"/>
        <end position="185"/>
    </location>
</feature>
<keyword evidence="6" id="KW-0009">Actin-binding</keyword>
<evidence type="ECO:0000256" key="6">
    <source>
        <dbReference type="ARBA" id="ARBA00023203"/>
    </source>
</evidence>
<evidence type="ECO:0000259" key="10">
    <source>
        <dbReference type="PROSITE" id="PS50229"/>
    </source>
</evidence>
<keyword evidence="11" id="KW-1185">Reference proteome</keyword>
<evidence type="ECO:0000256" key="4">
    <source>
        <dbReference type="ARBA" id="ARBA00022490"/>
    </source>
</evidence>
<comment type="subcellular location">
    <subcellularLocation>
        <location evidence="2">Cell projection</location>
        <location evidence="2">Lamellipodium</location>
    </subcellularLocation>
    <subcellularLocation>
        <location evidence="1">Cytoplasm</location>
        <location evidence="1">Cytoskeleton</location>
    </subcellularLocation>
</comment>
<keyword evidence="5" id="KW-0729">SH3-binding</keyword>
<dbReference type="InterPro" id="IPR011993">
    <property type="entry name" value="PH-like_dom_sf"/>
</dbReference>
<feature type="compositionally biased region" description="Pro residues" evidence="9">
    <location>
        <begin position="141"/>
        <end position="155"/>
    </location>
</feature>
<dbReference type="RefSeq" id="XP_012937173.2">
    <property type="nucleotide sequence ID" value="XM_013081719.2"/>
</dbReference>
<proteinExistence type="inferred from homology"/>
<evidence type="ECO:0000313" key="12">
    <source>
        <dbReference type="RefSeq" id="XP_012937173.2"/>
    </source>
</evidence>
<dbReference type="InterPro" id="IPR014885">
    <property type="entry name" value="VASP_tetra"/>
</dbReference>
<evidence type="ECO:0000256" key="3">
    <source>
        <dbReference type="ARBA" id="ARBA00009785"/>
    </source>
</evidence>
<dbReference type="CDD" id="cd01207">
    <property type="entry name" value="EVH1_Ena_VASP-like"/>
    <property type="match status" value="1"/>
</dbReference>
<dbReference type="SUPFAM" id="SSF118370">
    <property type="entry name" value="Vasodilator-stimulated phosphoprotein, VASP, tetramerisation domain"/>
    <property type="match status" value="1"/>
</dbReference>
<evidence type="ECO:0000256" key="8">
    <source>
        <dbReference type="ARBA" id="ARBA00023273"/>
    </source>
</evidence>
<dbReference type="Pfam" id="PF08776">
    <property type="entry name" value="VASP_tetra"/>
    <property type="match status" value="1"/>
</dbReference>
<dbReference type="PANTHER" id="PTHR11202">
    <property type="entry name" value="SPROUTY-RELATED, EVH1 DOMAIN-CONTAINING PROTEIN FAMILY MEMBER"/>
    <property type="match status" value="1"/>
</dbReference>
<feature type="compositionally biased region" description="Acidic residues" evidence="9">
    <location>
        <begin position="9"/>
        <end position="18"/>
    </location>
</feature>
<comment type="similarity">
    <text evidence="3">Belongs to the Ena/VASP family.</text>
</comment>